<feature type="non-terminal residue" evidence="1">
    <location>
        <position position="40"/>
    </location>
</feature>
<dbReference type="EMBL" id="HACA01009650">
    <property type="protein sequence ID" value="CDW27011.1"/>
    <property type="molecule type" value="Transcribed_RNA"/>
</dbReference>
<accession>A0A0K2TNL2</accession>
<sequence length="40" mass="4856">FVKEYKCNPCSILTKIILACFCVDEPHIHTYWIKTFFQKF</sequence>
<name>A0A0K2TNL2_LEPSM</name>
<proteinExistence type="predicted"/>
<reference evidence="1" key="1">
    <citation type="submission" date="2014-05" db="EMBL/GenBank/DDBJ databases">
        <authorList>
            <person name="Chronopoulou M."/>
        </authorList>
    </citation>
    <scope>NUCLEOTIDE SEQUENCE</scope>
    <source>
        <tissue evidence="1">Whole organism</tissue>
    </source>
</reference>
<organism evidence="1">
    <name type="scientific">Lepeophtheirus salmonis</name>
    <name type="common">Salmon louse</name>
    <name type="synonym">Caligus salmonis</name>
    <dbReference type="NCBI Taxonomy" id="72036"/>
    <lineage>
        <taxon>Eukaryota</taxon>
        <taxon>Metazoa</taxon>
        <taxon>Ecdysozoa</taxon>
        <taxon>Arthropoda</taxon>
        <taxon>Crustacea</taxon>
        <taxon>Multicrustacea</taxon>
        <taxon>Hexanauplia</taxon>
        <taxon>Copepoda</taxon>
        <taxon>Siphonostomatoida</taxon>
        <taxon>Caligidae</taxon>
        <taxon>Lepeophtheirus</taxon>
    </lineage>
</organism>
<dbReference type="AlphaFoldDB" id="A0A0K2TNL2"/>
<protein>
    <submittedName>
        <fullName evidence="1">Uncharacterized protein</fullName>
    </submittedName>
</protein>
<feature type="non-terminal residue" evidence="1">
    <location>
        <position position="1"/>
    </location>
</feature>
<evidence type="ECO:0000313" key="1">
    <source>
        <dbReference type="EMBL" id="CDW27011.1"/>
    </source>
</evidence>